<dbReference type="GO" id="GO:0005615">
    <property type="term" value="C:extracellular space"/>
    <property type="evidence" value="ECO:0007669"/>
    <property type="project" value="TreeGrafter"/>
</dbReference>
<keyword evidence="2" id="KW-0732">Signal</keyword>
<proteinExistence type="predicted"/>
<dbReference type="PANTHER" id="PTHR24024">
    <property type="entry name" value="PULMONARY SURFACTANT-ASSOCIATED PROTEIN A"/>
    <property type="match status" value="1"/>
</dbReference>
<comment type="caution">
    <text evidence="3">The sequence shown here is derived from an EMBL/GenBank/DDBJ whole genome shotgun (WGS) entry which is preliminary data.</text>
</comment>
<sequence length="388" mass="41998">MASFFILLLLTIFCADSIVISVTGSINDLPIEKVIMNLKTRLETLEGKHKTLQQEVTVLRASVRTLRGGATEVVELVDEELWIRLLKVPVTGRDNSSLSCYLFNLSVPFFLFFSPYLCVDCTPGTLGCPVNVTPYSVGGSCILCPAGARGYAGPAGPAGRDGRDGRDAIAVVTSTQEGGIPVMTSQRGQSYHSGPPRNDSGAVFIRWGHKKCPSSSTLVYAGVAAGARYGSSGNGANQLCLPGDPIYDEPVSGVGSTRAFLYSIEYQIDSFHSMSDRTWHDVPCAVCQSPSRYSMLMMPAKNACPSEDWTLEYGGYLMAERSYSSHMRSMYICVDRELQTRERTHGLGTDHNRGLLDLVESRCVVSGGGLPCSPYVDGYELTCAVCTQ</sequence>
<dbReference type="Proteomes" id="UP000230750">
    <property type="component" value="Unassembled WGS sequence"/>
</dbReference>
<name>A0A2G8JR78_STIJA</name>
<feature type="chain" id="PRO_5013963606" evidence="2">
    <location>
        <begin position="18"/>
        <end position="388"/>
    </location>
</feature>
<feature type="signal peptide" evidence="2">
    <location>
        <begin position="1"/>
        <end position="17"/>
    </location>
</feature>
<feature type="coiled-coil region" evidence="1">
    <location>
        <begin position="35"/>
        <end position="62"/>
    </location>
</feature>
<organism evidence="3 4">
    <name type="scientific">Stichopus japonicus</name>
    <name type="common">Sea cucumber</name>
    <dbReference type="NCBI Taxonomy" id="307972"/>
    <lineage>
        <taxon>Eukaryota</taxon>
        <taxon>Metazoa</taxon>
        <taxon>Echinodermata</taxon>
        <taxon>Eleutherozoa</taxon>
        <taxon>Echinozoa</taxon>
        <taxon>Holothuroidea</taxon>
        <taxon>Aspidochirotacea</taxon>
        <taxon>Aspidochirotida</taxon>
        <taxon>Stichopodidae</taxon>
        <taxon>Apostichopus</taxon>
    </lineage>
</organism>
<dbReference type="AlphaFoldDB" id="A0A2G8JR78"/>
<dbReference type="GO" id="GO:0005581">
    <property type="term" value="C:collagen trimer"/>
    <property type="evidence" value="ECO:0007669"/>
    <property type="project" value="UniProtKB-KW"/>
</dbReference>
<evidence type="ECO:0000256" key="1">
    <source>
        <dbReference type="SAM" id="Coils"/>
    </source>
</evidence>
<protein>
    <submittedName>
        <fullName evidence="3">Putative short-chain collagen C4</fullName>
    </submittedName>
</protein>
<dbReference type="OrthoDB" id="6086925at2759"/>
<keyword evidence="1" id="KW-0175">Coiled coil</keyword>
<evidence type="ECO:0000313" key="4">
    <source>
        <dbReference type="Proteomes" id="UP000230750"/>
    </source>
</evidence>
<dbReference type="InterPro" id="IPR051077">
    <property type="entry name" value="Ca-dependent_lectin"/>
</dbReference>
<gene>
    <name evidence="3" type="ORF">BSL78_24978</name>
</gene>
<keyword evidence="3" id="KW-0176">Collagen</keyword>
<reference evidence="3 4" key="1">
    <citation type="journal article" date="2017" name="PLoS Biol.">
        <title>The sea cucumber genome provides insights into morphological evolution and visceral regeneration.</title>
        <authorList>
            <person name="Zhang X."/>
            <person name="Sun L."/>
            <person name="Yuan J."/>
            <person name="Sun Y."/>
            <person name="Gao Y."/>
            <person name="Zhang L."/>
            <person name="Li S."/>
            <person name="Dai H."/>
            <person name="Hamel J.F."/>
            <person name="Liu C."/>
            <person name="Yu Y."/>
            <person name="Liu S."/>
            <person name="Lin W."/>
            <person name="Guo K."/>
            <person name="Jin S."/>
            <person name="Xu P."/>
            <person name="Storey K.B."/>
            <person name="Huan P."/>
            <person name="Zhang T."/>
            <person name="Zhou Y."/>
            <person name="Zhang J."/>
            <person name="Lin C."/>
            <person name="Li X."/>
            <person name="Xing L."/>
            <person name="Huo D."/>
            <person name="Sun M."/>
            <person name="Wang L."/>
            <person name="Mercier A."/>
            <person name="Li F."/>
            <person name="Yang H."/>
            <person name="Xiang J."/>
        </authorList>
    </citation>
    <scope>NUCLEOTIDE SEQUENCE [LARGE SCALE GENOMIC DNA]</scope>
    <source>
        <strain evidence="3">Shaxun</strain>
        <tissue evidence="3">Muscle</tissue>
    </source>
</reference>
<accession>A0A2G8JR78</accession>
<keyword evidence="4" id="KW-1185">Reference proteome</keyword>
<evidence type="ECO:0000256" key="2">
    <source>
        <dbReference type="SAM" id="SignalP"/>
    </source>
</evidence>
<evidence type="ECO:0000313" key="3">
    <source>
        <dbReference type="EMBL" id="PIK38185.1"/>
    </source>
</evidence>
<dbReference type="PANTHER" id="PTHR24024:SF18">
    <property type="entry name" value="SHORT-CHAIN COLLAGEN C4-LIKE"/>
    <property type="match status" value="1"/>
</dbReference>
<dbReference type="EMBL" id="MRZV01001392">
    <property type="protein sequence ID" value="PIK38185.1"/>
    <property type="molecule type" value="Genomic_DNA"/>
</dbReference>